<organism evidence="2 3">
    <name type="scientific">Larkinella punicea</name>
    <dbReference type="NCBI Taxonomy" id="2315727"/>
    <lineage>
        <taxon>Bacteria</taxon>
        <taxon>Pseudomonadati</taxon>
        <taxon>Bacteroidota</taxon>
        <taxon>Cytophagia</taxon>
        <taxon>Cytophagales</taxon>
        <taxon>Spirosomataceae</taxon>
        <taxon>Larkinella</taxon>
    </lineage>
</organism>
<evidence type="ECO:0000313" key="3">
    <source>
        <dbReference type="Proteomes" id="UP000253383"/>
    </source>
</evidence>
<dbReference type="RefSeq" id="WP_114407569.1">
    <property type="nucleotide sequence ID" value="NZ_QOWE01000015.1"/>
</dbReference>
<dbReference type="Pfam" id="PF14391">
    <property type="entry name" value="DUF4421"/>
    <property type="match status" value="1"/>
</dbReference>
<dbReference type="InterPro" id="IPR025535">
    <property type="entry name" value="DUF4421"/>
</dbReference>
<keyword evidence="3" id="KW-1185">Reference proteome</keyword>
<keyword evidence="1" id="KW-1133">Transmembrane helix</keyword>
<proteinExistence type="predicted"/>
<name>A0A368JLE0_9BACT</name>
<gene>
    <name evidence="2" type="ORF">DUE52_18760</name>
</gene>
<sequence>MKRRLEGNRGFVSSMNRAFPFVFPVVCLVIGTVLPGLAQNLLGRGLDSTYVKTFPGKLTGRLYLSQKYTSFVLSTPVIPSPTLRFKPNSSLDLGIGATFNALTLNLAYGLSFLNNKGKGKTRDIDLQTHLYMRKWVVDGFGQFYEGYYLAPRGNASPNPDQYYQRPDLGIYLVGASIRRVFNFRRFSFRAALVQNEWQKKSAGTFLAGFQLYYGMMRGDSALYPSVLRPVFPEADVRRMRFVKFGPGAGYAYTYVYRQHWFATGSLTTNLNATFSKETFESGKLTYSTLRPDLLFRVVAGYNSNLWCVTLGWVNGSVSVITPIYNYTIHTGNYRLTVAHRFKTNPRLRKIVPETIKI</sequence>
<dbReference type="AlphaFoldDB" id="A0A368JLE0"/>
<evidence type="ECO:0000256" key="1">
    <source>
        <dbReference type="SAM" id="Phobius"/>
    </source>
</evidence>
<dbReference type="Proteomes" id="UP000253383">
    <property type="component" value="Unassembled WGS sequence"/>
</dbReference>
<dbReference type="OrthoDB" id="669053at2"/>
<protein>
    <submittedName>
        <fullName evidence="2">DUF4421 domain-containing protein</fullName>
    </submittedName>
</protein>
<evidence type="ECO:0000313" key="2">
    <source>
        <dbReference type="EMBL" id="RCR68105.1"/>
    </source>
</evidence>
<reference evidence="2 3" key="1">
    <citation type="submission" date="2018-07" db="EMBL/GenBank/DDBJ databases">
        <title>Genome analysis of Larkinella rosea.</title>
        <authorList>
            <person name="Zhou Z."/>
            <person name="Wang G."/>
        </authorList>
    </citation>
    <scope>NUCLEOTIDE SEQUENCE [LARGE SCALE GENOMIC DNA]</scope>
    <source>
        <strain evidence="3">zzj9</strain>
    </source>
</reference>
<keyword evidence="1" id="KW-0472">Membrane</keyword>
<keyword evidence="1" id="KW-0812">Transmembrane</keyword>
<feature type="transmembrane region" description="Helical" evidence="1">
    <location>
        <begin position="93"/>
        <end position="113"/>
    </location>
</feature>
<feature type="transmembrane region" description="Helical" evidence="1">
    <location>
        <begin position="21"/>
        <end position="42"/>
    </location>
</feature>
<comment type="caution">
    <text evidence="2">The sequence shown here is derived from an EMBL/GenBank/DDBJ whole genome shotgun (WGS) entry which is preliminary data.</text>
</comment>
<dbReference type="EMBL" id="QOWE01000015">
    <property type="protein sequence ID" value="RCR68105.1"/>
    <property type="molecule type" value="Genomic_DNA"/>
</dbReference>
<accession>A0A368JLE0</accession>